<evidence type="ECO:0000313" key="1">
    <source>
        <dbReference type="EMBL" id="KAI9175112.1"/>
    </source>
</evidence>
<name>A0AAD5IRS2_ACENE</name>
<organism evidence="1 2">
    <name type="scientific">Acer negundo</name>
    <name type="common">Box elder</name>
    <dbReference type="NCBI Taxonomy" id="4023"/>
    <lineage>
        <taxon>Eukaryota</taxon>
        <taxon>Viridiplantae</taxon>
        <taxon>Streptophyta</taxon>
        <taxon>Embryophyta</taxon>
        <taxon>Tracheophyta</taxon>
        <taxon>Spermatophyta</taxon>
        <taxon>Magnoliopsida</taxon>
        <taxon>eudicotyledons</taxon>
        <taxon>Gunneridae</taxon>
        <taxon>Pentapetalae</taxon>
        <taxon>rosids</taxon>
        <taxon>malvids</taxon>
        <taxon>Sapindales</taxon>
        <taxon>Sapindaceae</taxon>
        <taxon>Hippocastanoideae</taxon>
        <taxon>Acereae</taxon>
        <taxon>Acer</taxon>
    </lineage>
</organism>
<dbReference type="AlphaFoldDB" id="A0AAD5IRS2"/>
<protein>
    <submittedName>
        <fullName evidence="1">Uncharacterized protein</fullName>
    </submittedName>
</protein>
<proteinExistence type="predicted"/>
<evidence type="ECO:0000313" key="2">
    <source>
        <dbReference type="Proteomes" id="UP001064489"/>
    </source>
</evidence>
<accession>A0AAD5IRS2</accession>
<sequence length="126" mass="14806">MKGEAGNYFIYLFEEKQRLGVCEHMPQFFLPMERYDANALNARIDGKKVRFAELQRIIHDLRRQKRFTQAFHLVCLSETLSPAKIMNDSLKLRKSNFLSIFDPVLKKHTVEQNLIAGGETEGWFWV</sequence>
<gene>
    <name evidence="1" type="ORF">LWI28_027497</name>
</gene>
<dbReference type="EMBL" id="JAJSOW010000103">
    <property type="protein sequence ID" value="KAI9175112.1"/>
    <property type="molecule type" value="Genomic_DNA"/>
</dbReference>
<reference evidence="1" key="2">
    <citation type="submission" date="2023-02" db="EMBL/GenBank/DDBJ databases">
        <authorList>
            <person name="Swenson N.G."/>
            <person name="Wegrzyn J.L."/>
            <person name="Mcevoy S.L."/>
        </authorList>
    </citation>
    <scope>NUCLEOTIDE SEQUENCE</scope>
    <source>
        <strain evidence="1">91603</strain>
        <tissue evidence="1">Leaf</tissue>
    </source>
</reference>
<reference evidence="1" key="1">
    <citation type="journal article" date="2022" name="Plant J.">
        <title>Strategies of tolerance reflected in two North American maple genomes.</title>
        <authorList>
            <person name="McEvoy S.L."/>
            <person name="Sezen U.U."/>
            <person name="Trouern-Trend A."/>
            <person name="McMahon S.M."/>
            <person name="Schaberg P.G."/>
            <person name="Yang J."/>
            <person name="Wegrzyn J.L."/>
            <person name="Swenson N.G."/>
        </authorList>
    </citation>
    <scope>NUCLEOTIDE SEQUENCE</scope>
    <source>
        <strain evidence="1">91603</strain>
    </source>
</reference>
<dbReference type="Proteomes" id="UP001064489">
    <property type="component" value="Chromosome 8"/>
</dbReference>
<keyword evidence="2" id="KW-1185">Reference proteome</keyword>
<comment type="caution">
    <text evidence="1">The sequence shown here is derived from an EMBL/GenBank/DDBJ whole genome shotgun (WGS) entry which is preliminary data.</text>
</comment>